<evidence type="ECO:0000256" key="5">
    <source>
        <dbReference type="ARBA" id="ARBA00023319"/>
    </source>
</evidence>
<evidence type="ECO:0000256" key="1">
    <source>
        <dbReference type="ARBA" id="ARBA00004479"/>
    </source>
</evidence>
<feature type="domain" description="Ig-like" evidence="6">
    <location>
        <begin position="51"/>
        <end position="133"/>
    </location>
</feature>
<organism evidence="7 8">
    <name type="scientific">Tropilaelaps mercedesae</name>
    <dbReference type="NCBI Taxonomy" id="418985"/>
    <lineage>
        <taxon>Eukaryota</taxon>
        <taxon>Metazoa</taxon>
        <taxon>Ecdysozoa</taxon>
        <taxon>Arthropoda</taxon>
        <taxon>Chelicerata</taxon>
        <taxon>Arachnida</taxon>
        <taxon>Acari</taxon>
        <taxon>Parasitiformes</taxon>
        <taxon>Mesostigmata</taxon>
        <taxon>Gamasina</taxon>
        <taxon>Dermanyssoidea</taxon>
        <taxon>Laelapidae</taxon>
        <taxon>Tropilaelaps</taxon>
    </lineage>
</organism>
<dbReference type="InterPro" id="IPR051275">
    <property type="entry name" value="Cell_adhesion_signaling"/>
</dbReference>
<evidence type="ECO:0000259" key="6">
    <source>
        <dbReference type="PROSITE" id="PS50835"/>
    </source>
</evidence>
<dbReference type="Gene3D" id="2.60.40.10">
    <property type="entry name" value="Immunoglobulins"/>
    <property type="match status" value="1"/>
</dbReference>
<dbReference type="SMART" id="SM00409">
    <property type="entry name" value="IG"/>
    <property type="match status" value="1"/>
</dbReference>
<dbReference type="InterPro" id="IPR036179">
    <property type="entry name" value="Ig-like_dom_sf"/>
</dbReference>
<dbReference type="GO" id="GO:0005911">
    <property type="term" value="C:cell-cell junction"/>
    <property type="evidence" value="ECO:0007669"/>
    <property type="project" value="TreeGrafter"/>
</dbReference>
<dbReference type="InterPro" id="IPR013783">
    <property type="entry name" value="Ig-like_fold"/>
</dbReference>
<evidence type="ECO:0000256" key="3">
    <source>
        <dbReference type="ARBA" id="ARBA00023157"/>
    </source>
</evidence>
<dbReference type="GO" id="GO:0050839">
    <property type="term" value="F:cell adhesion molecule binding"/>
    <property type="evidence" value="ECO:0007669"/>
    <property type="project" value="TreeGrafter"/>
</dbReference>
<evidence type="ECO:0000313" key="8">
    <source>
        <dbReference type="Proteomes" id="UP000192247"/>
    </source>
</evidence>
<sequence>MPSPPPLPLDFLPRWWWWWWLDEVAVSYRADPALNIGKWSSSGGRRGNRPPQRFAIEPQSKVATISEDVVLACRVENKVGTLQWTRDGFGLGIDRNLSGFSRYAMVGNDEEGDYTLHIRGVTLEDDADFQCQVGAMDGIKGIRSRFAHLNVRDVINCARVGSRLQKWTLSAYHNGDVGPSQGRSCPRESSSERGALLATPRNRAKCRAVLRPIAFYPPPLSLSVSLSIILPLVLPPLFYFAVMQSDGVTVVESYANVIGQPTGGKPTAEGECYGRPYALFAPVLLLPPPSEEPPADLFFLLELFCPFTSESDAFQLQVLSPHCGVHIPPQPPCGRAVGVICINNGRR</sequence>
<dbReference type="GO" id="GO:0098609">
    <property type="term" value="P:cell-cell adhesion"/>
    <property type="evidence" value="ECO:0007669"/>
    <property type="project" value="TreeGrafter"/>
</dbReference>
<accession>A0A1V9X9I7</accession>
<dbReference type="EMBL" id="MNPL01018640">
    <property type="protein sequence ID" value="OQR70066.1"/>
    <property type="molecule type" value="Genomic_DNA"/>
</dbReference>
<keyword evidence="5" id="KW-0393">Immunoglobulin domain</keyword>
<keyword evidence="8" id="KW-1185">Reference proteome</keyword>
<proteinExistence type="predicted"/>
<dbReference type="PANTHER" id="PTHR11640:SF31">
    <property type="entry name" value="IRREGULAR CHIASM C-ROUGHEST PROTEIN-RELATED"/>
    <property type="match status" value="1"/>
</dbReference>
<keyword evidence="4" id="KW-0325">Glycoprotein</keyword>
<evidence type="ECO:0000313" key="7">
    <source>
        <dbReference type="EMBL" id="OQR70066.1"/>
    </source>
</evidence>
<dbReference type="Proteomes" id="UP000192247">
    <property type="component" value="Unassembled WGS sequence"/>
</dbReference>
<dbReference type="PROSITE" id="PS50835">
    <property type="entry name" value="IG_LIKE"/>
    <property type="match status" value="1"/>
</dbReference>
<reference evidence="7 8" key="1">
    <citation type="journal article" date="2017" name="Gigascience">
        <title>Draft genome of the honey bee ectoparasitic mite, Tropilaelaps mercedesae, is shaped by the parasitic life history.</title>
        <authorList>
            <person name="Dong X."/>
            <person name="Armstrong S.D."/>
            <person name="Xia D."/>
            <person name="Makepeace B.L."/>
            <person name="Darby A.C."/>
            <person name="Kadowaki T."/>
        </authorList>
    </citation>
    <scope>NUCLEOTIDE SEQUENCE [LARGE SCALE GENOMIC DNA]</scope>
    <source>
        <strain evidence="7">Wuxi-XJTLU</strain>
    </source>
</reference>
<keyword evidence="2" id="KW-0472">Membrane</keyword>
<dbReference type="SUPFAM" id="SSF48726">
    <property type="entry name" value="Immunoglobulin"/>
    <property type="match status" value="1"/>
</dbReference>
<dbReference type="AlphaFoldDB" id="A0A1V9X9I7"/>
<dbReference type="STRING" id="418985.A0A1V9X9I7"/>
<evidence type="ECO:0000256" key="4">
    <source>
        <dbReference type="ARBA" id="ARBA00023180"/>
    </source>
</evidence>
<dbReference type="OrthoDB" id="6413693at2759"/>
<name>A0A1V9X9I7_9ACAR</name>
<keyword evidence="3" id="KW-1015">Disulfide bond</keyword>
<dbReference type="InterPro" id="IPR003599">
    <property type="entry name" value="Ig_sub"/>
</dbReference>
<dbReference type="PANTHER" id="PTHR11640">
    <property type="entry name" value="NEPHRIN"/>
    <property type="match status" value="1"/>
</dbReference>
<comment type="caution">
    <text evidence="7">The sequence shown here is derived from an EMBL/GenBank/DDBJ whole genome shotgun (WGS) entry which is preliminary data.</text>
</comment>
<evidence type="ECO:0000256" key="2">
    <source>
        <dbReference type="ARBA" id="ARBA00023136"/>
    </source>
</evidence>
<gene>
    <name evidence="7" type="ORF">BIW11_01746</name>
</gene>
<dbReference type="GO" id="GO:0005886">
    <property type="term" value="C:plasma membrane"/>
    <property type="evidence" value="ECO:0007669"/>
    <property type="project" value="TreeGrafter"/>
</dbReference>
<protein>
    <submittedName>
        <fullName evidence="7">Irregular chiasm C-roughest protein-like</fullName>
    </submittedName>
</protein>
<dbReference type="InParanoid" id="A0A1V9X9I7"/>
<dbReference type="InterPro" id="IPR007110">
    <property type="entry name" value="Ig-like_dom"/>
</dbReference>
<comment type="subcellular location">
    <subcellularLocation>
        <location evidence="1">Membrane</location>
        <topology evidence="1">Single-pass type I membrane protein</topology>
    </subcellularLocation>
</comment>